<evidence type="ECO:0000313" key="2">
    <source>
        <dbReference type="Proteomes" id="UP000680866"/>
    </source>
</evidence>
<proteinExistence type="predicted"/>
<dbReference type="KEGG" id="pry:Prubr_00730"/>
<protein>
    <submittedName>
        <fullName evidence="1">Uncharacterized protein</fullName>
    </submittedName>
</protein>
<dbReference type="Proteomes" id="UP000680866">
    <property type="component" value="Chromosome"/>
</dbReference>
<evidence type="ECO:0000313" key="1">
    <source>
        <dbReference type="EMBL" id="BCJ63052.1"/>
    </source>
</evidence>
<keyword evidence="2" id="KW-1185">Reference proteome</keyword>
<dbReference type="EMBL" id="AP023359">
    <property type="protein sequence ID" value="BCJ63052.1"/>
    <property type="molecule type" value="Genomic_DNA"/>
</dbReference>
<reference evidence="1" key="1">
    <citation type="submission" date="2020-08" db="EMBL/GenBank/DDBJ databases">
        <title>Whole genome shotgun sequence of Polymorphospora rubra NBRC 101157.</title>
        <authorList>
            <person name="Komaki H."/>
            <person name="Tamura T."/>
        </authorList>
    </citation>
    <scope>NUCLEOTIDE SEQUENCE</scope>
    <source>
        <strain evidence="1">NBRC 101157</strain>
    </source>
</reference>
<gene>
    <name evidence="1" type="ORF">Prubr_00730</name>
</gene>
<sequence>MAADRTLPTPHGHRLRAMVLALGLVLGLAAPTLVATPASAQPTAQARDPLCWADGFSEPPGIGRPVALTWSRIGNRSNSGYTYRYWMVQEVSSASNLYYQRSLVARCSGDSLVSTATITATSGSGTAACTSAGDIHLPVGSTERFVGQRVSAYVQSPFVFTYTFRYWHRETLSIATLQWVYQSSGVVRC</sequence>
<name>A0A810MQ81_9ACTN</name>
<accession>A0A810MQ81</accession>
<organism evidence="1 2">
    <name type="scientific">Polymorphospora rubra</name>
    <dbReference type="NCBI Taxonomy" id="338584"/>
    <lineage>
        <taxon>Bacteria</taxon>
        <taxon>Bacillati</taxon>
        <taxon>Actinomycetota</taxon>
        <taxon>Actinomycetes</taxon>
        <taxon>Micromonosporales</taxon>
        <taxon>Micromonosporaceae</taxon>
        <taxon>Polymorphospora</taxon>
    </lineage>
</organism>
<dbReference type="AlphaFoldDB" id="A0A810MQ81"/>